<dbReference type="AlphaFoldDB" id="A0AAW1K454"/>
<gene>
    <name evidence="2" type="ORF">QE152_g24660</name>
</gene>
<evidence type="ECO:0000313" key="3">
    <source>
        <dbReference type="Proteomes" id="UP001458880"/>
    </source>
</evidence>
<dbReference type="EMBL" id="JASPKY010000256">
    <property type="protein sequence ID" value="KAK9712846.1"/>
    <property type="molecule type" value="Genomic_DNA"/>
</dbReference>
<sequence>MRKIKRKKILTITVKLYSDTSYVIIQNEKDKEKENIDNNGEVIQDLQDANENSNNENSNNTQENDEEISTSHTQNTRSGRKDKIRGVEEK</sequence>
<feature type="compositionally biased region" description="Basic and acidic residues" evidence="1">
    <location>
        <begin position="79"/>
        <end position="90"/>
    </location>
</feature>
<comment type="caution">
    <text evidence="2">The sequence shown here is derived from an EMBL/GenBank/DDBJ whole genome shotgun (WGS) entry which is preliminary data.</text>
</comment>
<evidence type="ECO:0000313" key="2">
    <source>
        <dbReference type="EMBL" id="KAK9712846.1"/>
    </source>
</evidence>
<feature type="compositionally biased region" description="Low complexity" evidence="1">
    <location>
        <begin position="50"/>
        <end position="62"/>
    </location>
</feature>
<evidence type="ECO:0000256" key="1">
    <source>
        <dbReference type="SAM" id="MobiDB-lite"/>
    </source>
</evidence>
<name>A0AAW1K454_POPJA</name>
<dbReference type="Proteomes" id="UP001458880">
    <property type="component" value="Unassembled WGS sequence"/>
</dbReference>
<accession>A0AAW1K454</accession>
<protein>
    <submittedName>
        <fullName evidence="2">Uncharacterized protein</fullName>
    </submittedName>
</protein>
<feature type="region of interest" description="Disordered" evidence="1">
    <location>
        <begin position="29"/>
        <end position="90"/>
    </location>
</feature>
<proteinExistence type="predicted"/>
<organism evidence="2 3">
    <name type="scientific">Popillia japonica</name>
    <name type="common">Japanese beetle</name>
    <dbReference type="NCBI Taxonomy" id="7064"/>
    <lineage>
        <taxon>Eukaryota</taxon>
        <taxon>Metazoa</taxon>
        <taxon>Ecdysozoa</taxon>
        <taxon>Arthropoda</taxon>
        <taxon>Hexapoda</taxon>
        <taxon>Insecta</taxon>
        <taxon>Pterygota</taxon>
        <taxon>Neoptera</taxon>
        <taxon>Endopterygota</taxon>
        <taxon>Coleoptera</taxon>
        <taxon>Polyphaga</taxon>
        <taxon>Scarabaeiformia</taxon>
        <taxon>Scarabaeidae</taxon>
        <taxon>Rutelinae</taxon>
        <taxon>Popillia</taxon>
    </lineage>
</organism>
<keyword evidence="3" id="KW-1185">Reference proteome</keyword>
<reference evidence="2 3" key="1">
    <citation type="journal article" date="2024" name="BMC Genomics">
        <title>De novo assembly and annotation of Popillia japonica's genome with initial clues to its potential as an invasive pest.</title>
        <authorList>
            <person name="Cucini C."/>
            <person name="Boschi S."/>
            <person name="Funari R."/>
            <person name="Cardaioli E."/>
            <person name="Iannotti N."/>
            <person name="Marturano G."/>
            <person name="Paoli F."/>
            <person name="Bruttini M."/>
            <person name="Carapelli A."/>
            <person name="Frati F."/>
            <person name="Nardi F."/>
        </authorList>
    </citation>
    <scope>NUCLEOTIDE SEQUENCE [LARGE SCALE GENOMIC DNA]</scope>
    <source>
        <strain evidence="2">DMR45628</strain>
    </source>
</reference>